<evidence type="ECO:0000259" key="6">
    <source>
        <dbReference type="Pfam" id="PF10277"/>
    </source>
</evidence>
<evidence type="ECO:0000256" key="5">
    <source>
        <dbReference type="SAM" id="Phobius"/>
    </source>
</evidence>
<dbReference type="PANTHER" id="PTHR21324">
    <property type="entry name" value="FASTING-INDUCIBLE INTEGRAL MEMBRANE PROTEIN TM6P1-RELATED"/>
    <property type="match status" value="1"/>
</dbReference>
<evidence type="ECO:0000313" key="8">
    <source>
        <dbReference type="Proteomes" id="UP000054144"/>
    </source>
</evidence>
<evidence type="ECO:0000256" key="3">
    <source>
        <dbReference type="ARBA" id="ARBA00022989"/>
    </source>
</evidence>
<feature type="transmembrane region" description="Helical" evidence="5">
    <location>
        <begin position="12"/>
        <end position="36"/>
    </location>
</feature>
<comment type="subcellular location">
    <subcellularLocation>
        <location evidence="1">Endomembrane system</location>
        <topology evidence="1">Multi-pass membrane protein</topology>
    </subcellularLocation>
</comment>
<evidence type="ECO:0000256" key="1">
    <source>
        <dbReference type="ARBA" id="ARBA00004127"/>
    </source>
</evidence>
<dbReference type="GO" id="GO:0012505">
    <property type="term" value="C:endomembrane system"/>
    <property type="evidence" value="ECO:0007669"/>
    <property type="project" value="UniProtKB-SubCell"/>
</dbReference>
<feature type="domain" description="CWH43-like N-terminal" evidence="6">
    <location>
        <begin position="12"/>
        <end position="223"/>
    </location>
</feature>
<dbReference type="PANTHER" id="PTHR21324:SF2">
    <property type="entry name" value="EG:22E5.9 PROTEIN"/>
    <property type="match status" value="1"/>
</dbReference>
<dbReference type="InterPro" id="IPR050911">
    <property type="entry name" value="DRAM/TMEM150_Autophagy_Mod"/>
</dbReference>
<feature type="transmembrane region" description="Helical" evidence="5">
    <location>
        <begin position="201"/>
        <end position="219"/>
    </location>
</feature>
<feature type="transmembrane region" description="Helical" evidence="5">
    <location>
        <begin position="135"/>
        <end position="157"/>
    </location>
</feature>
<accession>A0A0D7AM16</accession>
<dbReference type="AlphaFoldDB" id="A0A0D7AM16"/>
<keyword evidence="3 5" id="KW-1133">Transmembrane helix</keyword>
<evidence type="ECO:0000256" key="2">
    <source>
        <dbReference type="ARBA" id="ARBA00022692"/>
    </source>
</evidence>
<organism evidence="7 8">
    <name type="scientific">Fistulina hepatica ATCC 64428</name>
    <dbReference type="NCBI Taxonomy" id="1128425"/>
    <lineage>
        <taxon>Eukaryota</taxon>
        <taxon>Fungi</taxon>
        <taxon>Dikarya</taxon>
        <taxon>Basidiomycota</taxon>
        <taxon>Agaricomycotina</taxon>
        <taxon>Agaricomycetes</taxon>
        <taxon>Agaricomycetidae</taxon>
        <taxon>Agaricales</taxon>
        <taxon>Fistulinaceae</taxon>
        <taxon>Fistulina</taxon>
    </lineage>
</organism>
<sequence>MPFEKHRHHWLYIWIPIFGDFIWFGTLLSMLITWVAEGCQRYSTMEQSIAYISDIGAEMLKPLFVTGCSITAVSFFLCLFIDRWLRHEGRLVPDMRRREKVLSMLAVCGAFIGGCGLILLSVFDTKRYPSLHRAFLLVFMIGVVLSAIFTIVEYRWLSKDLPDIRQLRIAYIVKAVIASTLIIWSIVFAATLYTAYNVGAVFEWMIAFGFTAYILTFWYDFRQSRNFSKGALIPLRARHQAQMADGHTSGHVTAQ</sequence>
<feature type="transmembrane region" description="Helical" evidence="5">
    <location>
        <begin position="101"/>
        <end position="123"/>
    </location>
</feature>
<evidence type="ECO:0000313" key="7">
    <source>
        <dbReference type="EMBL" id="KIY51818.1"/>
    </source>
</evidence>
<dbReference type="InterPro" id="IPR019402">
    <property type="entry name" value="CWH43_N"/>
</dbReference>
<keyword evidence="2 5" id="KW-0812">Transmembrane</keyword>
<dbReference type="EMBL" id="KN881648">
    <property type="protein sequence ID" value="KIY51818.1"/>
    <property type="molecule type" value="Genomic_DNA"/>
</dbReference>
<dbReference type="Proteomes" id="UP000054144">
    <property type="component" value="Unassembled WGS sequence"/>
</dbReference>
<proteinExistence type="predicted"/>
<feature type="transmembrane region" description="Helical" evidence="5">
    <location>
        <begin position="169"/>
        <end position="195"/>
    </location>
</feature>
<feature type="transmembrane region" description="Helical" evidence="5">
    <location>
        <begin position="63"/>
        <end position="81"/>
    </location>
</feature>
<dbReference type="OrthoDB" id="10032492at2759"/>
<keyword evidence="4 5" id="KW-0472">Membrane</keyword>
<name>A0A0D7AM16_9AGAR</name>
<dbReference type="GO" id="GO:0005886">
    <property type="term" value="C:plasma membrane"/>
    <property type="evidence" value="ECO:0007669"/>
    <property type="project" value="TreeGrafter"/>
</dbReference>
<protein>
    <recommendedName>
        <fullName evidence="6">CWH43-like N-terminal domain-containing protein</fullName>
    </recommendedName>
</protein>
<evidence type="ECO:0000256" key="4">
    <source>
        <dbReference type="ARBA" id="ARBA00023136"/>
    </source>
</evidence>
<reference evidence="7 8" key="1">
    <citation type="journal article" date="2015" name="Fungal Genet. Biol.">
        <title>Evolution of novel wood decay mechanisms in Agaricales revealed by the genome sequences of Fistulina hepatica and Cylindrobasidium torrendii.</title>
        <authorList>
            <person name="Floudas D."/>
            <person name="Held B.W."/>
            <person name="Riley R."/>
            <person name="Nagy L.G."/>
            <person name="Koehler G."/>
            <person name="Ransdell A.S."/>
            <person name="Younus H."/>
            <person name="Chow J."/>
            <person name="Chiniquy J."/>
            <person name="Lipzen A."/>
            <person name="Tritt A."/>
            <person name="Sun H."/>
            <person name="Haridas S."/>
            <person name="LaButti K."/>
            <person name="Ohm R.A."/>
            <person name="Kues U."/>
            <person name="Blanchette R.A."/>
            <person name="Grigoriev I.V."/>
            <person name="Minto R.E."/>
            <person name="Hibbett D.S."/>
        </authorList>
    </citation>
    <scope>NUCLEOTIDE SEQUENCE [LARGE SCALE GENOMIC DNA]</scope>
    <source>
        <strain evidence="7 8">ATCC 64428</strain>
    </source>
</reference>
<keyword evidence="8" id="KW-1185">Reference proteome</keyword>
<dbReference type="Pfam" id="PF10277">
    <property type="entry name" value="Frag1"/>
    <property type="match status" value="1"/>
</dbReference>
<gene>
    <name evidence="7" type="ORF">FISHEDRAFT_36404</name>
</gene>